<proteinExistence type="predicted"/>
<name>A0ABW5YZ22_9SPHI</name>
<feature type="transmembrane region" description="Helical" evidence="6">
    <location>
        <begin position="43"/>
        <end position="62"/>
    </location>
</feature>
<evidence type="ECO:0000256" key="4">
    <source>
        <dbReference type="ARBA" id="ARBA00022989"/>
    </source>
</evidence>
<reference evidence="9" key="1">
    <citation type="journal article" date="2019" name="Int. J. Syst. Evol. Microbiol.">
        <title>The Global Catalogue of Microorganisms (GCM) 10K type strain sequencing project: providing services to taxonomists for standard genome sequencing and annotation.</title>
        <authorList>
            <consortium name="The Broad Institute Genomics Platform"/>
            <consortium name="The Broad Institute Genome Sequencing Center for Infectious Disease"/>
            <person name="Wu L."/>
            <person name="Ma J."/>
        </authorList>
    </citation>
    <scope>NUCLEOTIDE SEQUENCE [LARGE SCALE GENOMIC DNA]</scope>
    <source>
        <strain evidence="9">KCTC 22209</strain>
    </source>
</reference>
<comment type="subcellular location">
    <subcellularLocation>
        <location evidence="1">Cell membrane</location>
        <topology evidence="1">Multi-pass membrane protein</topology>
    </subcellularLocation>
</comment>
<dbReference type="Proteomes" id="UP001597509">
    <property type="component" value="Unassembled WGS sequence"/>
</dbReference>
<organism evidence="8 9">
    <name type="scientific">Sphingobacterium anhuiense</name>
    <dbReference type="NCBI Taxonomy" id="493780"/>
    <lineage>
        <taxon>Bacteria</taxon>
        <taxon>Pseudomonadati</taxon>
        <taxon>Bacteroidota</taxon>
        <taxon>Sphingobacteriia</taxon>
        <taxon>Sphingobacteriales</taxon>
        <taxon>Sphingobacteriaceae</taxon>
        <taxon>Sphingobacterium</taxon>
    </lineage>
</organism>
<evidence type="ECO:0000256" key="6">
    <source>
        <dbReference type="SAM" id="Phobius"/>
    </source>
</evidence>
<dbReference type="RefSeq" id="WP_021190273.1">
    <property type="nucleotide sequence ID" value="NZ_JBHUPE010000005.1"/>
</dbReference>
<evidence type="ECO:0000256" key="2">
    <source>
        <dbReference type="ARBA" id="ARBA00022475"/>
    </source>
</evidence>
<evidence type="ECO:0000256" key="3">
    <source>
        <dbReference type="ARBA" id="ARBA00022692"/>
    </source>
</evidence>
<feature type="domain" description="Cardiolipin synthase N-terminal" evidence="7">
    <location>
        <begin position="22"/>
        <end position="63"/>
    </location>
</feature>
<accession>A0ABW5YZ22</accession>
<gene>
    <name evidence="8" type="ORF">ACFS6I_13515</name>
</gene>
<keyword evidence="2" id="KW-1003">Cell membrane</keyword>
<evidence type="ECO:0000259" key="7">
    <source>
        <dbReference type="Pfam" id="PF13396"/>
    </source>
</evidence>
<keyword evidence="9" id="KW-1185">Reference proteome</keyword>
<evidence type="ECO:0000313" key="9">
    <source>
        <dbReference type="Proteomes" id="UP001597509"/>
    </source>
</evidence>
<evidence type="ECO:0000313" key="8">
    <source>
        <dbReference type="EMBL" id="MFD2904953.1"/>
    </source>
</evidence>
<keyword evidence="5 6" id="KW-0472">Membrane</keyword>
<evidence type="ECO:0000256" key="1">
    <source>
        <dbReference type="ARBA" id="ARBA00004651"/>
    </source>
</evidence>
<dbReference type="InterPro" id="IPR027379">
    <property type="entry name" value="CLS_N"/>
</dbReference>
<sequence length="70" mass="8164">MNLSFINIGTTEMLYLLVPILLVVYTIYHIITNDNIPGDKRILWIVAVVLFNVIGCIFYWWFGKDKSNNI</sequence>
<dbReference type="Pfam" id="PF13396">
    <property type="entry name" value="PLDc_N"/>
    <property type="match status" value="1"/>
</dbReference>
<feature type="transmembrane region" description="Helical" evidence="6">
    <location>
        <begin position="13"/>
        <end position="31"/>
    </location>
</feature>
<keyword evidence="3 6" id="KW-0812">Transmembrane</keyword>
<comment type="caution">
    <text evidence="8">The sequence shown here is derived from an EMBL/GenBank/DDBJ whole genome shotgun (WGS) entry which is preliminary data.</text>
</comment>
<keyword evidence="4 6" id="KW-1133">Transmembrane helix</keyword>
<dbReference type="EMBL" id="JBHUPE010000005">
    <property type="protein sequence ID" value="MFD2904953.1"/>
    <property type="molecule type" value="Genomic_DNA"/>
</dbReference>
<protein>
    <submittedName>
        <fullName evidence="8">PLDc N-terminal domain-containing protein</fullName>
    </submittedName>
</protein>
<evidence type="ECO:0000256" key="5">
    <source>
        <dbReference type="ARBA" id="ARBA00023136"/>
    </source>
</evidence>